<dbReference type="PANTHER" id="PTHR11124">
    <property type="entry name" value="VACUOLAR SORTING PROTEIN VPS29"/>
    <property type="match status" value="1"/>
</dbReference>
<dbReference type="NCBIfam" id="TIGR00040">
    <property type="entry name" value="yfcE"/>
    <property type="match status" value="1"/>
</dbReference>
<dbReference type="Pfam" id="PF12850">
    <property type="entry name" value="Metallophos_2"/>
    <property type="match status" value="1"/>
</dbReference>
<keyword evidence="2" id="KW-0479">Metal-binding</keyword>
<dbReference type="GO" id="GO:0016787">
    <property type="term" value="F:hydrolase activity"/>
    <property type="evidence" value="ECO:0007669"/>
    <property type="project" value="UniProtKB-UniRule"/>
</dbReference>
<dbReference type="GO" id="GO:0046872">
    <property type="term" value="F:metal ion binding"/>
    <property type="evidence" value="ECO:0007669"/>
    <property type="project" value="UniProtKB-KW"/>
</dbReference>
<dbReference type="InterPro" id="IPR000979">
    <property type="entry name" value="Phosphodiesterase_MJ0936/Vps29"/>
</dbReference>
<comment type="similarity">
    <text evidence="1 2">Belongs to the metallophosphoesterase superfamily. YfcE family.</text>
</comment>
<dbReference type="Gene3D" id="3.60.21.10">
    <property type="match status" value="1"/>
</dbReference>
<name>A0A4R0XNX9_9MOLU</name>
<dbReference type="InterPro" id="IPR029052">
    <property type="entry name" value="Metallo-depent_PP-like"/>
</dbReference>
<dbReference type="SUPFAM" id="SSF56300">
    <property type="entry name" value="Metallo-dependent phosphatases"/>
    <property type="match status" value="1"/>
</dbReference>
<dbReference type="AlphaFoldDB" id="A0A4R0XNX9"/>
<evidence type="ECO:0000313" key="5">
    <source>
        <dbReference type="Proteomes" id="UP000291072"/>
    </source>
</evidence>
<reference evidence="4 5" key="1">
    <citation type="submission" date="2018-02" db="EMBL/GenBank/DDBJ databases">
        <title>Mycoplasma marinum and Mycoplasma todarodis sp. nov., moderately halophilic and psychrotolerant mycoplasmas isolated from cephalopods.</title>
        <authorList>
            <person name="Viver T."/>
        </authorList>
    </citation>
    <scope>NUCLEOTIDE SEQUENCE [LARGE SCALE GENOMIC DNA]</scope>
    <source>
        <strain evidence="4 5">5H</strain>
    </source>
</reference>
<feature type="domain" description="Calcineurin-like phosphoesterase" evidence="3">
    <location>
        <begin position="9"/>
        <end position="150"/>
    </location>
</feature>
<evidence type="ECO:0000313" key="4">
    <source>
        <dbReference type="EMBL" id="TCG10665.1"/>
    </source>
</evidence>
<comment type="caution">
    <text evidence="4">The sequence shown here is derived from an EMBL/GenBank/DDBJ whole genome shotgun (WGS) entry which is preliminary data.</text>
</comment>
<accession>A0A4R0XNX9</accession>
<dbReference type="OrthoDB" id="9800565at2"/>
<evidence type="ECO:0000259" key="3">
    <source>
        <dbReference type="Pfam" id="PF12850"/>
    </source>
</evidence>
<sequence>MYNFIMKTILAISDNHGNKEIVDKILSIEEYDLAIHMGDSEFDKKWAEARFDYCVEGNNDYNSLPLEINFEYEGLKFMILHGHSRGIYVHNWNELPVEVAKAEGVDVLIHGHSHIPYINDKQGVFTSCPGSTTIPRSMEGPTYAVYKIKNGKIYGEIKSIPVL</sequence>
<dbReference type="InterPro" id="IPR024654">
    <property type="entry name" value="Calcineurin-like_PHP_lpxH"/>
</dbReference>
<keyword evidence="5" id="KW-1185">Reference proteome</keyword>
<organism evidence="4 5">
    <name type="scientific">Mycoplasma todarodis</name>
    <dbReference type="NCBI Taxonomy" id="1937191"/>
    <lineage>
        <taxon>Bacteria</taxon>
        <taxon>Bacillati</taxon>
        <taxon>Mycoplasmatota</taxon>
        <taxon>Mollicutes</taxon>
        <taxon>Mycoplasmataceae</taxon>
        <taxon>Mycoplasma</taxon>
    </lineage>
</organism>
<protein>
    <recommendedName>
        <fullName evidence="2">Phosphoesterase</fullName>
        <ecNumber evidence="2">3.1.4.-</ecNumber>
    </recommendedName>
</protein>
<proteinExistence type="inferred from homology"/>
<gene>
    <name evidence="4" type="ORF">C4B25_03340</name>
</gene>
<dbReference type="EC" id="3.1.4.-" evidence="2"/>
<dbReference type="EMBL" id="PSZP01000027">
    <property type="protein sequence ID" value="TCG10665.1"/>
    <property type="molecule type" value="Genomic_DNA"/>
</dbReference>
<dbReference type="Proteomes" id="UP000291072">
    <property type="component" value="Unassembled WGS sequence"/>
</dbReference>
<evidence type="ECO:0000256" key="2">
    <source>
        <dbReference type="RuleBase" id="RU362039"/>
    </source>
</evidence>
<comment type="cofactor">
    <cofactor evidence="2">
        <name>a divalent metal cation</name>
        <dbReference type="ChEBI" id="CHEBI:60240"/>
    </cofactor>
</comment>
<evidence type="ECO:0000256" key="1">
    <source>
        <dbReference type="ARBA" id="ARBA00008950"/>
    </source>
</evidence>